<feature type="signal peptide" evidence="1">
    <location>
        <begin position="1"/>
        <end position="31"/>
    </location>
</feature>
<accession>A0ABP7Y1G8</accession>
<evidence type="ECO:0000313" key="3">
    <source>
        <dbReference type="Proteomes" id="UP001501495"/>
    </source>
</evidence>
<gene>
    <name evidence="2" type="ORF">GCM10022215_41240</name>
</gene>
<feature type="chain" id="PRO_5047005236" evidence="1">
    <location>
        <begin position="32"/>
        <end position="282"/>
    </location>
</feature>
<evidence type="ECO:0000256" key="1">
    <source>
        <dbReference type="SAM" id="SignalP"/>
    </source>
</evidence>
<proteinExistence type="predicted"/>
<dbReference type="RefSeq" id="WP_344735417.1">
    <property type="nucleotide sequence ID" value="NZ_BAAAZH010000034.1"/>
</dbReference>
<protein>
    <submittedName>
        <fullName evidence="2">Uncharacterized protein</fullName>
    </submittedName>
</protein>
<comment type="caution">
    <text evidence="2">The sequence shown here is derived from an EMBL/GenBank/DDBJ whole genome shotgun (WGS) entry which is preliminary data.</text>
</comment>
<dbReference type="EMBL" id="BAAAZH010000034">
    <property type="protein sequence ID" value="GAA4129093.1"/>
    <property type="molecule type" value="Genomic_DNA"/>
</dbReference>
<reference evidence="3" key="1">
    <citation type="journal article" date="2019" name="Int. J. Syst. Evol. Microbiol.">
        <title>The Global Catalogue of Microorganisms (GCM) 10K type strain sequencing project: providing services to taxonomists for standard genome sequencing and annotation.</title>
        <authorList>
            <consortium name="The Broad Institute Genomics Platform"/>
            <consortium name="The Broad Institute Genome Sequencing Center for Infectious Disease"/>
            <person name="Wu L."/>
            <person name="Ma J."/>
        </authorList>
    </citation>
    <scope>NUCLEOTIDE SEQUENCE [LARGE SCALE GENOMIC DNA]</scope>
    <source>
        <strain evidence="3">JCM 16703</strain>
    </source>
</reference>
<sequence length="282" mass="29706">MSAPRALPLVPAIAAFLLGGLLAAPAPVAHADDTSQFTDLHVYWEGRAAHGTSPCGTPDWGAELTGPARAAVEKDADDGKESPFSIGIRVSDAAEVLGEVRISDAYLTSHGVVRMFVGCDDLAALAAAGYGADARTLTFDVTDGTVTTSSGTFALAPSSSQASARQFRVLTPGRFQRSDGVIRVAGRLEAWGTTTDGFGWVPAADTQVEYTRKCRGEAKPVNRKVQTDATGAFTIVSSADPARVTFWMSLPQTDDRSAAGGSWVRRQGRWSGPFGDRACQRL</sequence>
<organism evidence="2 3">
    <name type="scientific">Nocardioides fonticola</name>
    <dbReference type="NCBI Taxonomy" id="450363"/>
    <lineage>
        <taxon>Bacteria</taxon>
        <taxon>Bacillati</taxon>
        <taxon>Actinomycetota</taxon>
        <taxon>Actinomycetes</taxon>
        <taxon>Propionibacteriales</taxon>
        <taxon>Nocardioidaceae</taxon>
        <taxon>Nocardioides</taxon>
    </lineage>
</organism>
<keyword evidence="3" id="KW-1185">Reference proteome</keyword>
<keyword evidence="1" id="KW-0732">Signal</keyword>
<evidence type="ECO:0000313" key="2">
    <source>
        <dbReference type="EMBL" id="GAA4129093.1"/>
    </source>
</evidence>
<name>A0ABP7Y1G8_9ACTN</name>
<dbReference type="Proteomes" id="UP001501495">
    <property type="component" value="Unassembled WGS sequence"/>
</dbReference>